<name>A0A1H6VC88_9FIRM</name>
<gene>
    <name evidence="4" type="ORF">SAMN05660742_102149</name>
</gene>
<accession>A0A1H6VC88</accession>
<dbReference type="InterPro" id="IPR005025">
    <property type="entry name" value="FMN_Rdtase-like_dom"/>
</dbReference>
<dbReference type="GO" id="GO:0016491">
    <property type="term" value="F:oxidoreductase activity"/>
    <property type="evidence" value="ECO:0007669"/>
    <property type="project" value="InterPro"/>
</dbReference>
<dbReference type="EMBL" id="FNZK01000002">
    <property type="protein sequence ID" value="SEI97892.1"/>
    <property type="molecule type" value="Genomic_DNA"/>
</dbReference>
<protein>
    <submittedName>
        <fullName evidence="4">Multimeric flavodoxin WrbA</fullName>
    </submittedName>
</protein>
<keyword evidence="5" id="KW-1185">Reference proteome</keyword>
<feature type="domain" description="NADPH-dependent FMN reductase-like" evidence="3">
    <location>
        <begin position="3"/>
        <end position="123"/>
    </location>
</feature>
<dbReference type="InterPro" id="IPR051796">
    <property type="entry name" value="ISF_SsuE-like"/>
</dbReference>
<keyword evidence="1" id="KW-0285">Flavoprotein</keyword>
<dbReference type="RefSeq" id="WP_091828928.1">
    <property type="nucleotide sequence ID" value="NZ_FNZK01000002.1"/>
</dbReference>
<evidence type="ECO:0000259" key="3">
    <source>
        <dbReference type="Pfam" id="PF03358"/>
    </source>
</evidence>
<evidence type="ECO:0000256" key="2">
    <source>
        <dbReference type="ARBA" id="ARBA00022643"/>
    </source>
</evidence>
<evidence type="ECO:0000313" key="4">
    <source>
        <dbReference type="EMBL" id="SEI97892.1"/>
    </source>
</evidence>
<reference evidence="5" key="1">
    <citation type="submission" date="2016-10" db="EMBL/GenBank/DDBJ databases">
        <authorList>
            <person name="Varghese N."/>
            <person name="Submissions S."/>
        </authorList>
    </citation>
    <scope>NUCLEOTIDE SEQUENCE [LARGE SCALE GENOMIC DNA]</scope>
    <source>
        <strain evidence="5">DSM 2179</strain>
    </source>
</reference>
<dbReference type="PANTHER" id="PTHR43278">
    <property type="entry name" value="NAD(P)H-DEPENDENT FMN-CONTAINING OXIDOREDUCTASE YWQN-RELATED"/>
    <property type="match status" value="1"/>
</dbReference>
<evidence type="ECO:0000313" key="5">
    <source>
        <dbReference type="Proteomes" id="UP000199662"/>
    </source>
</evidence>
<evidence type="ECO:0000256" key="1">
    <source>
        <dbReference type="ARBA" id="ARBA00022630"/>
    </source>
</evidence>
<dbReference type="Gene3D" id="3.40.50.360">
    <property type="match status" value="1"/>
</dbReference>
<sequence length="222" mass="24942">MKKVIAINGSPRKKWNTATLLNKALEGAASQGAETELIHLYDLKYKGCISCFACKLKDGKSYGKCACKDDLTPIFKKIEQADALILGSPIYLGVATGEMRSFFERLIFPYFVYDENYSSLFDKKIPTGFIYTMNVTEQQMKDSGYNSNLQITEWALKSVFGASESLFVTDTYQFQDYSKYVAPKFNAEGKARRREEEFPKDCEKAFAMGAKFAAGVNIDGIN</sequence>
<dbReference type="Proteomes" id="UP000199662">
    <property type="component" value="Unassembled WGS sequence"/>
</dbReference>
<dbReference type="Pfam" id="PF03358">
    <property type="entry name" value="FMN_red"/>
    <property type="match status" value="1"/>
</dbReference>
<dbReference type="InterPro" id="IPR029039">
    <property type="entry name" value="Flavoprotein-like_sf"/>
</dbReference>
<dbReference type="PANTHER" id="PTHR43278:SF2">
    <property type="entry name" value="IRON-SULFUR FLAVOPROTEIN"/>
    <property type="match status" value="1"/>
</dbReference>
<dbReference type="STRING" id="84035.SAMN05660742_102149"/>
<organism evidence="4 5">
    <name type="scientific">Propionispira arboris</name>
    <dbReference type="NCBI Taxonomy" id="84035"/>
    <lineage>
        <taxon>Bacteria</taxon>
        <taxon>Bacillati</taxon>
        <taxon>Bacillota</taxon>
        <taxon>Negativicutes</taxon>
        <taxon>Selenomonadales</taxon>
        <taxon>Selenomonadaceae</taxon>
        <taxon>Propionispira</taxon>
    </lineage>
</organism>
<dbReference type="SUPFAM" id="SSF52218">
    <property type="entry name" value="Flavoproteins"/>
    <property type="match status" value="1"/>
</dbReference>
<proteinExistence type="predicted"/>
<dbReference type="AlphaFoldDB" id="A0A1H6VC88"/>
<keyword evidence="2" id="KW-0288">FMN</keyword>